<dbReference type="AlphaFoldDB" id="A0AA46AJD9"/>
<evidence type="ECO:0000313" key="1">
    <source>
        <dbReference type="EMBL" id="SMP59853.1"/>
    </source>
</evidence>
<accession>A0AA46AJD9</accession>
<dbReference type="Proteomes" id="UP001158066">
    <property type="component" value="Unassembled WGS sequence"/>
</dbReference>
<sequence>MEMMIAAGVHQMEGFFEKEQCIHNHFVYSFGVADSTFASFMDWNSDIGCEYRDDGLVGTWPADAGVCCFGNDVACRNVLGVIRDFVEGNTEEQKNFENQFFADGAPVGIGCFFSYMDVA</sequence>
<gene>
    <name evidence="1" type="ORF">SAMN06296020_10811</name>
</gene>
<organism evidence="1 2">
    <name type="scientific">Anoxynatronum buryatiense</name>
    <dbReference type="NCBI Taxonomy" id="489973"/>
    <lineage>
        <taxon>Bacteria</taxon>
        <taxon>Bacillati</taxon>
        <taxon>Bacillota</taxon>
        <taxon>Clostridia</taxon>
        <taxon>Eubacteriales</taxon>
        <taxon>Clostridiaceae</taxon>
        <taxon>Anoxynatronum</taxon>
    </lineage>
</organism>
<dbReference type="EMBL" id="FXUF01000008">
    <property type="protein sequence ID" value="SMP59853.1"/>
    <property type="molecule type" value="Genomic_DNA"/>
</dbReference>
<keyword evidence="2" id="KW-1185">Reference proteome</keyword>
<dbReference type="RefSeq" id="WP_283409504.1">
    <property type="nucleotide sequence ID" value="NZ_FXUF01000008.1"/>
</dbReference>
<proteinExistence type="predicted"/>
<comment type="caution">
    <text evidence="1">The sequence shown here is derived from an EMBL/GenBank/DDBJ whole genome shotgun (WGS) entry which is preliminary data.</text>
</comment>
<reference evidence="1" key="1">
    <citation type="submission" date="2017-05" db="EMBL/GenBank/DDBJ databases">
        <authorList>
            <person name="Varghese N."/>
            <person name="Submissions S."/>
        </authorList>
    </citation>
    <scope>NUCLEOTIDE SEQUENCE</scope>
    <source>
        <strain evidence="1">Su22</strain>
    </source>
</reference>
<name>A0AA46AJD9_9CLOT</name>
<protein>
    <submittedName>
        <fullName evidence="1">Uncharacterized protein</fullName>
    </submittedName>
</protein>
<evidence type="ECO:0000313" key="2">
    <source>
        <dbReference type="Proteomes" id="UP001158066"/>
    </source>
</evidence>